<evidence type="ECO:0000256" key="4">
    <source>
        <dbReference type="ARBA" id="ARBA00022989"/>
    </source>
</evidence>
<dbReference type="STRING" id="80854.MVIS_0948"/>
<dbReference type="GeneID" id="61294379"/>
<feature type="transmembrane region" description="Helical" evidence="6">
    <location>
        <begin position="117"/>
        <end position="138"/>
    </location>
</feature>
<feature type="transmembrane region" description="Helical" evidence="6">
    <location>
        <begin position="6"/>
        <end position="28"/>
    </location>
</feature>
<sequence>MELTAWMSLALICVMGAMTPGPSLAVVLKHTISGGRVNGVAASIAHGVGVGVYATLTVIGLAIVIQQTPWLFNVIKYAGVAMLLRLAYKALTSKPALDDVEQQEETVTLKGSIVQGFMIAFLNPKLAIFFLALFGQFVEADAGWLQNLIMVGTVFSIDTLWYCIIAIVLSQSSLLAKLKNNVHKIDKVTGVVLLAVAARVAI</sequence>
<dbReference type="GO" id="GO:0005886">
    <property type="term" value="C:plasma membrane"/>
    <property type="evidence" value="ECO:0007669"/>
    <property type="project" value="UniProtKB-SubCell"/>
</dbReference>
<evidence type="ECO:0000313" key="9">
    <source>
        <dbReference type="Proteomes" id="UP000182660"/>
    </source>
</evidence>
<evidence type="ECO:0000313" key="8">
    <source>
        <dbReference type="EMBL" id="SGZ18051.1"/>
    </source>
</evidence>
<dbReference type="Proteomes" id="UP000183794">
    <property type="component" value="Unassembled WGS sequence"/>
</dbReference>
<evidence type="ECO:0000256" key="1">
    <source>
        <dbReference type="ARBA" id="ARBA00004651"/>
    </source>
</evidence>
<evidence type="ECO:0000313" key="10">
    <source>
        <dbReference type="Proteomes" id="UP000183794"/>
    </source>
</evidence>
<organism evidence="8 10">
    <name type="scientific">Moritella viscosa</name>
    <dbReference type="NCBI Taxonomy" id="80854"/>
    <lineage>
        <taxon>Bacteria</taxon>
        <taxon>Pseudomonadati</taxon>
        <taxon>Pseudomonadota</taxon>
        <taxon>Gammaproteobacteria</taxon>
        <taxon>Alteromonadales</taxon>
        <taxon>Moritellaceae</taxon>
        <taxon>Moritella</taxon>
    </lineage>
</organism>
<dbReference type="EMBL" id="FPLJ01000020">
    <property type="protein sequence ID" value="SGY84534.1"/>
    <property type="molecule type" value="Genomic_DNA"/>
</dbReference>
<evidence type="ECO:0000256" key="2">
    <source>
        <dbReference type="ARBA" id="ARBA00022475"/>
    </source>
</evidence>
<dbReference type="GO" id="GO:0015171">
    <property type="term" value="F:amino acid transmembrane transporter activity"/>
    <property type="evidence" value="ECO:0007669"/>
    <property type="project" value="TreeGrafter"/>
</dbReference>
<feature type="transmembrane region" description="Helical" evidence="6">
    <location>
        <begin position="40"/>
        <end position="64"/>
    </location>
</feature>
<reference evidence="7 9" key="2">
    <citation type="submission" date="2016-11" db="EMBL/GenBank/DDBJ databases">
        <authorList>
            <person name="Klemetsen T."/>
        </authorList>
    </citation>
    <scope>NUCLEOTIDE SEQUENCE [LARGE SCALE GENOMIC DNA]</scope>
    <source>
        <strain evidence="7">MT 2528</strain>
    </source>
</reference>
<keyword evidence="2" id="KW-1003">Cell membrane</keyword>
<evidence type="ECO:0000256" key="6">
    <source>
        <dbReference type="SAM" id="Phobius"/>
    </source>
</evidence>
<dbReference type="HOGENOM" id="CLU_079569_0_1_6"/>
<dbReference type="EMBL" id="FPLD01000131">
    <property type="protein sequence ID" value="SGZ18051.1"/>
    <property type="molecule type" value="Genomic_DNA"/>
</dbReference>
<name>A0A090IGK8_9GAMM</name>
<keyword evidence="3 6" id="KW-0812">Transmembrane</keyword>
<proteinExistence type="predicted"/>
<keyword evidence="4 6" id="KW-1133">Transmembrane helix</keyword>
<dbReference type="PIRSF" id="PIRSF006324">
    <property type="entry name" value="LeuE"/>
    <property type="match status" value="1"/>
</dbReference>
<dbReference type="PATRIC" id="fig|80854.5.peg.1001"/>
<keyword evidence="5 6" id="KW-0472">Membrane</keyword>
<dbReference type="Proteomes" id="UP000182660">
    <property type="component" value="Unassembled WGS sequence"/>
</dbReference>
<dbReference type="PANTHER" id="PTHR30086:SF16">
    <property type="entry name" value="AMINO ACID EFFLUX PERMEASE RHTB FAMILY"/>
    <property type="match status" value="1"/>
</dbReference>
<dbReference type="RefSeq" id="WP_045109344.1">
    <property type="nucleotide sequence ID" value="NZ_CAWQZC010000100.1"/>
</dbReference>
<dbReference type="Pfam" id="PF01810">
    <property type="entry name" value="LysE"/>
    <property type="match status" value="1"/>
</dbReference>
<evidence type="ECO:0000256" key="5">
    <source>
        <dbReference type="ARBA" id="ARBA00023136"/>
    </source>
</evidence>
<evidence type="ECO:0000256" key="3">
    <source>
        <dbReference type="ARBA" id="ARBA00022692"/>
    </source>
</evidence>
<feature type="transmembrane region" description="Helical" evidence="6">
    <location>
        <begin position="144"/>
        <end position="169"/>
    </location>
</feature>
<reference evidence="8 10" key="1">
    <citation type="submission" date="2016-11" db="EMBL/GenBank/DDBJ databases">
        <authorList>
            <person name="Jaros S."/>
            <person name="Januszkiewicz K."/>
            <person name="Wedrychowicz H."/>
        </authorList>
    </citation>
    <scope>NUCLEOTIDE SEQUENCE [LARGE SCALE GENOMIC DNA]</scope>
    <source>
        <strain evidence="8">NVI 5450</strain>
    </source>
</reference>
<dbReference type="KEGG" id="mvs:MVIS_0948"/>
<dbReference type="InterPro" id="IPR001123">
    <property type="entry name" value="LeuE-type"/>
</dbReference>
<gene>
    <name evidence="7" type="ORF">MT2528_0653</name>
    <name evidence="8" type="ORF">NVI5450_4620</name>
</gene>
<comment type="subcellular location">
    <subcellularLocation>
        <location evidence="1">Cell membrane</location>
        <topology evidence="1">Multi-pass membrane protein</topology>
    </subcellularLocation>
</comment>
<protein>
    <submittedName>
        <fullName evidence="7 8">Threonine efflux protein</fullName>
    </submittedName>
</protein>
<dbReference type="OrthoDB" id="581870at2"/>
<dbReference type="AlphaFoldDB" id="A0A090IGK8"/>
<accession>A0A090IGK8</accession>
<evidence type="ECO:0000313" key="7">
    <source>
        <dbReference type="EMBL" id="SGY84534.1"/>
    </source>
</evidence>
<keyword evidence="9" id="KW-1185">Reference proteome</keyword>
<dbReference type="PANTHER" id="PTHR30086">
    <property type="entry name" value="ARGININE EXPORTER PROTEIN ARGO"/>
    <property type="match status" value="1"/>
</dbReference>